<evidence type="ECO:0000256" key="1">
    <source>
        <dbReference type="SAM" id="MobiDB-lite"/>
    </source>
</evidence>
<evidence type="ECO:0000313" key="3">
    <source>
        <dbReference type="Proteomes" id="UP001176941"/>
    </source>
</evidence>
<evidence type="ECO:0000313" key="2">
    <source>
        <dbReference type="EMBL" id="CAI9155258.1"/>
    </source>
</evidence>
<dbReference type="Proteomes" id="UP001176941">
    <property type="component" value="Chromosome 12"/>
</dbReference>
<organism evidence="2 3">
    <name type="scientific">Rangifer tarandus platyrhynchus</name>
    <name type="common">Svalbard reindeer</name>
    <dbReference type="NCBI Taxonomy" id="3082113"/>
    <lineage>
        <taxon>Eukaryota</taxon>
        <taxon>Metazoa</taxon>
        <taxon>Chordata</taxon>
        <taxon>Craniata</taxon>
        <taxon>Vertebrata</taxon>
        <taxon>Euteleostomi</taxon>
        <taxon>Mammalia</taxon>
        <taxon>Eutheria</taxon>
        <taxon>Laurasiatheria</taxon>
        <taxon>Artiodactyla</taxon>
        <taxon>Ruminantia</taxon>
        <taxon>Pecora</taxon>
        <taxon>Cervidae</taxon>
        <taxon>Odocoileinae</taxon>
        <taxon>Rangifer</taxon>
    </lineage>
</organism>
<protein>
    <submittedName>
        <fullName evidence="2">Uncharacterized protein</fullName>
    </submittedName>
</protein>
<name>A0ABN8Y0X0_RANTA</name>
<reference evidence="2" key="1">
    <citation type="submission" date="2023-04" db="EMBL/GenBank/DDBJ databases">
        <authorList>
            <consortium name="ELIXIR-Norway"/>
        </authorList>
    </citation>
    <scope>NUCLEOTIDE SEQUENCE [LARGE SCALE GENOMIC DNA]</scope>
</reference>
<keyword evidence="3" id="KW-1185">Reference proteome</keyword>
<feature type="region of interest" description="Disordered" evidence="1">
    <location>
        <begin position="1"/>
        <end position="22"/>
    </location>
</feature>
<gene>
    <name evidence="2" type="ORF">MRATA1EN1_LOCUS4220</name>
</gene>
<proteinExistence type="predicted"/>
<accession>A0ABN8Y0X0</accession>
<sequence length="108" mass="11919">MCRQYRDQLSPSRRPPVTQGTSVLKVQSAVCRNDRFSGVASERVTYRKWTGPVPRSDKPTSQEGNIKSPKKTSPKEVSTKLKQSSQGLLDPEIVTVSLVLLGESGKMT</sequence>
<feature type="region of interest" description="Disordered" evidence="1">
    <location>
        <begin position="42"/>
        <end position="86"/>
    </location>
</feature>
<dbReference type="EMBL" id="OX459948">
    <property type="protein sequence ID" value="CAI9155258.1"/>
    <property type="molecule type" value="Genomic_DNA"/>
</dbReference>